<keyword evidence="2" id="KW-1185">Reference proteome</keyword>
<organism evidence="1 2">
    <name type="scientific">Natronorubrum texcoconense</name>
    <dbReference type="NCBI Taxonomy" id="1095776"/>
    <lineage>
        <taxon>Archaea</taxon>
        <taxon>Methanobacteriati</taxon>
        <taxon>Methanobacteriota</taxon>
        <taxon>Stenosarchaea group</taxon>
        <taxon>Halobacteria</taxon>
        <taxon>Halobacteriales</taxon>
        <taxon>Natrialbaceae</taxon>
        <taxon>Natronorubrum</taxon>
    </lineage>
</organism>
<dbReference type="Pfam" id="PF04472">
    <property type="entry name" value="SepF"/>
    <property type="match status" value="1"/>
</dbReference>
<dbReference type="AlphaFoldDB" id="A0A1G8TLE0"/>
<evidence type="ECO:0000313" key="1">
    <source>
        <dbReference type="EMBL" id="SDJ42396.1"/>
    </source>
</evidence>
<protein>
    <recommendedName>
        <fullName evidence="3">Cell division protein SepF</fullName>
    </recommendedName>
</protein>
<dbReference type="Gene3D" id="3.30.110.150">
    <property type="entry name" value="SepF-like protein"/>
    <property type="match status" value="1"/>
</dbReference>
<dbReference type="STRING" id="1095776.SAMN04515672_0516"/>
<sequence length="120" mass="12897">MGLMSKILGGGGSRAAEDYVELDLDDVSADSADAAMQVHIAEVSGQADAIDIKDTVYDGDIVIADITRLRTNDSTVEHIVDELRQVAQEVDGDIVRKGDDQMIITPTGVRISREKLGQRA</sequence>
<dbReference type="InterPro" id="IPR012426">
    <property type="entry name" value="SepF_arc"/>
</dbReference>
<dbReference type="InterPro" id="IPR007561">
    <property type="entry name" value="Cell_div_SepF/SepF-rel"/>
</dbReference>
<evidence type="ECO:0000313" key="2">
    <source>
        <dbReference type="Proteomes" id="UP000198882"/>
    </source>
</evidence>
<dbReference type="PIRSF" id="PIRSF019313">
    <property type="entry name" value="UCP019313"/>
    <property type="match status" value="1"/>
</dbReference>
<dbReference type="Proteomes" id="UP000198882">
    <property type="component" value="Unassembled WGS sequence"/>
</dbReference>
<dbReference type="OrthoDB" id="56189at2157"/>
<reference evidence="2" key="1">
    <citation type="submission" date="2016-10" db="EMBL/GenBank/DDBJ databases">
        <authorList>
            <person name="Varghese N."/>
            <person name="Submissions S."/>
        </authorList>
    </citation>
    <scope>NUCLEOTIDE SEQUENCE [LARGE SCALE GENOMIC DNA]</scope>
    <source>
        <strain evidence="2">B4,CECT 8067,JCM 17497</strain>
    </source>
</reference>
<gene>
    <name evidence="1" type="ORF">SAMN04515672_0516</name>
</gene>
<dbReference type="EMBL" id="FNFE01000001">
    <property type="protein sequence ID" value="SDJ42396.1"/>
    <property type="molecule type" value="Genomic_DNA"/>
</dbReference>
<dbReference type="RefSeq" id="WP_006090017.1">
    <property type="nucleotide sequence ID" value="NZ_FNFE01000001.1"/>
</dbReference>
<name>A0A1G8TLE0_9EURY</name>
<dbReference type="InterPro" id="IPR038594">
    <property type="entry name" value="SepF-like_sf"/>
</dbReference>
<evidence type="ECO:0008006" key="3">
    <source>
        <dbReference type="Google" id="ProtNLM"/>
    </source>
</evidence>
<accession>A0A1G8TLE0</accession>
<proteinExistence type="predicted"/>